<evidence type="ECO:0000313" key="10">
    <source>
        <dbReference type="Proteomes" id="UP000182624"/>
    </source>
</evidence>
<evidence type="ECO:0000256" key="2">
    <source>
        <dbReference type="ARBA" id="ARBA00022448"/>
    </source>
</evidence>
<dbReference type="Gene3D" id="1.10.3720.10">
    <property type="entry name" value="MetI-like"/>
    <property type="match status" value="1"/>
</dbReference>
<dbReference type="OrthoDB" id="9793448at2"/>
<organism evidence="9 10">
    <name type="scientific">Butyrivibrio proteoclasticus</name>
    <dbReference type="NCBI Taxonomy" id="43305"/>
    <lineage>
        <taxon>Bacteria</taxon>
        <taxon>Bacillati</taxon>
        <taxon>Bacillota</taxon>
        <taxon>Clostridia</taxon>
        <taxon>Lachnospirales</taxon>
        <taxon>Lachnospiraceae</taxon>
        <taxon>Butyrivibrio</taxon>
    </lineage>
</organism>
<proteinExistence type="inferred from homology"/>
<feature type="domain" description="ABC transmembrane type-1" evidence="8">
    <location>
        <begin position="74"/>
        <end position="266"/>
    </location>
</feature>
<evidence type="ECO:0000256" key="1">
    <source>
        <dbReference type="ARBA" id="ARBA00004651"/>
    </source>
</evidence>
<feature type="transmembrane region" description="Helical" evidence="7">
    <location>
        <begin position="78"/>
        <end position="99"/>
    </location>
</feature>
<dbReference type="GO" id="GO:0055085">
    <property type="term" value="P:transmembrane transport"/>
    <property type="evidence" value="ECO:0007669"/>
    <property type="project" value="InterPro"/>
</dbReference>
<evidence type="ECO:0000256" key="4">
    <source>
        <dbReference type="ARBA" id="ARBA00022692"/>
    </source>
</evidence>
<keyword evidence="2 7" id="KW-0813">Transport</keyword>
<evidence type="ECO:0000256" key="7">
    <source>
        <dbReference type="RuleBase" id="RU363032"/>
    </source>
</evidence>
<protein>
    <submittedName>
        <fullName evidence="9">Multiple sugar transport system permease protein</fullName>
    </submittedName>
</protein>
<keyword evidence="5 7" id="KW-1133">Transmembrane helix</keyword>
<dbReference type="Pfam" id="PF00528">
    <property type="entry name" value="BPD_transp_1"/>
    <property type="match status" value="1"/>
</dbReference>
<dbReference type="GO" id="GO:0005886">
    <property type="term" value="C:plasma membrane"/>
    <property type="evidence" value="ECO:0007669"/>
    <property type="project" value="UniProtKB-SubCell"/>
</dbReference>
<evidence type="ECO:0000256" key="5">
    <source>
        <dbReference type="ARBA" id="ARBA00022989"/>
    </source>
</evidence>
<evidence type="ECO:0000256" key="3">
    <source>
        <dbReference type="ARBA" id="ARBA00022475"/>
    </source>
</evidence>
<keyword evidence="6 7" id="KW-0472">Membrane</keyword>
<comment type="similarity">
    <text evidence="7">Belongs to the binding-protein-dependent transport system permease family.</text>
</comment>
<feature type="transmembrane region" description="Helical" evidence="7">
    <location>
        <begin position="12"/>
        <end position="32"/>
    </location>
</feature>
<sequence>MNTKRKILDLIYHILVLLGAFVMIYPLLWMIFSSFKPTTYVLPTAKQLIPSVWTLDNYKTGWKGFMGYTFATFFKNSFFISITSTFGTLISSSLVAYALQRLDFKLKKPLFILVLSTMMLPPQILMIPQYMWFRRLGWVGTYFPMILPYFFAIQGFFVYLIMNFIQGVPKELDEAAKIDGCSFYGIYFRIILPLIVPAMITSAIFSFIWRWDDYLSALLYVTKPEMRPISLALKLFNDPSAGSDIGATLAMSTLSIVPATILFLIFQKSLVEGIASSGIKG</sequence>
<dbReference type="PANTHER" id="PTHR43744:SF6">
    <property type="entry name" value="ABC TRANSPORTER PERMEASE PROTEIN YESQ-RELATED"/>
    <property type="match status" value="1"/>
</dbReference>
<evidence type="ECO:0000259" key="8">
    <source>
        <dbReference type="PROSITE" id="PS50928"/>
    </source>
</evidence>
<gene>
    <name evidence="9" type="ORF">SAMN04487928_12179</name>
</gene>
<feature type="transmembrane region" description="Helical" evidence="7">
    <location>
        <begin position="186"/>
        <end position="209"/>
    </location>
</feature>
<evidence type="ECO:0000313" key="9">
    <source>
        <dbReference type="EMBL" id="SFQ17192.1"/>
    </source>
</evidence>
<name>A0A1I5WBV1_9FIRM</name>
<keyword evidence="4 7" id="KW-0812">Transmembrane</keyword>
<accession>A0A1I5WBV1</accession>
<dbReference type="InterPro" id="IPR000515">
    <property type="entry name" value="MetI-like"/>
</dbReference>
<dbReference type="CDD" id="cd06261">
    <property type="entry name" value="TM_PBP2"/>
    <property type="match status" value="1"/>
</dbReference>
<feature type="transmembrane region" description="Helical" evidence="7">
    <location>
        <begin position="245"/>
        <end position="266"/>
    </location>
</feature>
<dbReference type="PROSITE" id="PS50928">
    <property type="entry name" value="ABC_TM1"/>
    <property type="match status" value="1"/>
</dbReference>
<dbReference type="InterPro" id="IPR035906">
    <property type="entry name" value="MetI-like_sf"/>
</dbReference>
<feature type="transmembrane region" description="Helical" evidence="7">
    <location>
        <begin position="111"/>
        <end position="133"/>
    </location>
</feature>
<dbReference type="SUPFAM" id="SSF161098">
    <property type="entry name" value="MetI-like"/>
    <property type="match status" value="1"/>
</dbReference>
<dbReference type="AlphaFoldDB" id="A0A1I5WBV1"/>
<keyword evidence="10" id="KW-1185">Reference proteome</keyword>
<keyword evidence="3" id="KW-1003">Cell membrane</keyword>
<feature type="transmembrane region" description="Helical" evidence="7">
    <location>
        <begin position="145"/>
        <end position="165"/>
    </location>
</feature>
<reference evidence="10" key="1">
    <citation type="submission" date="2016-10" db="EMBL/GenBank/DDBJ databases">
        <authorList>
            <person name="Varghese N."/>
            <person name="Submissions S."/>
        </authorList>
    </citation>
    <scope>NUCLEOTIDE SEQUENCE [LARGE SCALE GENOMIC DNA]</scope>
    <source>
        <strain evidence="10">P18</strain>
    </source>
</reference>
<keyword evidence="9" id="KW-0762">Sugar transport</keyword>
<dbReference type="EMBL" id="FOXO01000021">
    <property type="protein sequence ID" value="SFQ17192.1"/>
    <property type="molecule type" value="Genomic_DNA"/>
</dbReference>
<evidence type="ECO:0000256" key="6">
    <source>
        <dbReference type="ARBA" id="ARBA00023136"/>
    </source>
</evidence>
<dbReference type="RefSeq" id="WP_074889800.1">
    <property type="nucleotide sequence ID" value="NZ_FOXO01000021.1"/>
</dbReference>
<dbReference type="PANTHER" id="PTHR43744">
    <property type="entry name" value="ABC TRANSPORTER PERMEASE PROTEIN MG189-RELATED-RELATED"/>
    <property type="match status" value="1"/>
</dbReference>
<dbReference type="Proteomes" id="UP000182624">
    <property type="component" value="Unassembled WGS sequence"/>
</dbReference>
<comment type="subcellular location">
    <subcellularLocation>
        <location evidence="1 7">Cell membrane</location>
        <topology evidence="1 7">Multi-pass membrane protein</topology>
    </subcellularLocation>
</comment>